<reference evidence="3 4" key="1">
    <citation type="journal article" date="2019" name="Emerg. Microbes Infect.">
        <title>Comprehensive subspecies identification of 175 nontuberculous mycobacteria species based on 7547 genomic profiles.</title>
        <authorList>
            <person name="Matsumoto Y."/>
            <person name="Kinjo T."/>
            <person name="Motooka D."/>
            <person name="Nabeya D."/>
            <person name="Jung N."/>
            <person name="Uechi K."/>
            <person name="Horii T."/>
            <person name="Iida T."/>
            <person name="Fujita J."/>
            <person name="Nakamura S."/>
        </authorList>
    </citation>
    <scope>NUCLEOTIDE SEQUENCE [LARGE SCALE GENOMIC DNA]</scope>
    <source>
        <strain evidence="3 4">JCM 12687</strain>
        <plasmid evidence="3">pJCM12687</plasmid>
    </source>
</reference>
<protein>
    <recommendedName>
        <fullName evidence="2">SCP domain-containing protein</fullName>
    </recommendedName>
</protein>
<dbReference type="PANTHER" id="PTHR31157">
    <property type="entry name" value="SCP DOMAIN-CONTAINING PROTEIN"/>
    <property type="match status" value="1"/>
</dbReference>
<dbReference type="Pfam" id="PF00188">
    <property type="entry name" value="CAP"/>
    <property type="match status" value="1"/>
</dbReference>
<name>A0ABN6BBV5_9MYCO</name>
<feature type="domain" description="SCP" evidence="2">
    <location>
        <begin position="102"/>
        <end position="207"/>
    </location>
</feature>
<gene>
    <name evidence="3" type="ORF">MBRA_54050</name>
</gene>
<dbReference type="InterPro" id="IPR014044">
    <property type="entry name" value="CAP_dom"/>
</dbReference>
<dbReference type="EMBL" id="AP022607">
    <property type="protein sequence ID" value="BBZ15210.1"/>
    <property type="molecule type" value="Genomic_DNA"/>
</dbReference>
<feature type="region of interest" description="Disordered" evidence="1">
    <location>
        <begin position="214"/>
        <end position="244"/>
    </location>
</feature>
<dbReference type="InterPro" id="IPR035940">
    <property type="entry name" value="CAP_sf"/>
</dbReference>
<dbReference type="Gene3D" id="3.40.33.10">
    <property type="entry name" value="CAP"/>
    <property type="match status" value="1"/>
</dbReference>
<dbReference type="Proteomes" id="UP000467379">
    <property type="component" value="Plasmid pJCM12687"/>
</dbReference>
<keyword evidence="4" id="KW-1185">Reference proteome</keyword>
<dbReference type="CDD" id="cd05379">
    <property type="entry name" value="CAP_bacterial"/>
    <property type="match status" value="1"/>
</dbReference>
<feature type="region of interest" description="Disordered" evidence="1">
    <location>
        <begin position="1"/>
        <end position="37"/>
    </location>
</feature>
<evidence type="ECO:0000256" key="1">
    <source>
        <dbReference type="SAM" id="MobiDB-lite"/>
    </source>
</evidence>
<evidence type="ECO:0000313" key="4">
    <source>
        <dbReference type="Proteomes" id="UP000467379"/>
    </source>
</evidence>
<geneLocation type="plasmid" evidence="3 4">
    <name>pJCM12687</name>
</geneLocation>
<keyword evidence="3" id="KW-0614">Plasmid</keyword>
<dbReference type="SUPFAM" id="SSF55797">
    <property type="entry name" value="PR-1-like"/>
    <property type="match status" value="1"/>
</dbReference>
<proteinExistence type="predicted"/>
<sequence length="273" mass="29129">MNTGSGGGDHRVDGTAEWPYHGGGRPANARRPGGGSVHGIVVDPDRRQLASMIVRRGIQTIALAGVIVAFVATPAARADNKRLNDAVVANVYTAQHQAGCTNDVKINPQLQLAAEWHAKDVLNNRNLVDDIGSDGSGPQDRANAAGFHGQVGETVAINPAAAISGVELINQWYYNPAHFAIMSNCANSQIGVWSENSPDRTVVVAVYGRPQQLVDPPRRRAETSPMAAAPGQSENIPLDPSPDYDASDELEFGISWFPWILRGVYPPPAHPPE</sequence>
<organism evidence="3 4">
    <name type="scientific">Mycobacterium branderi</name>
    <dbReference type="NCBI Taxonomy" id="43348"/>
    <lineage>
        <taxon>Bacteria</taxon>
        <taxon>Bacillati</taxon>
        <taxon>Actinomycetota</taxon>
        <taxon>Actinomycetes</taxon>
        <taxon>Mycobacteriales</taxon>
        <taxon>Mycobacteriaceae</taxon>
        <taxon>Mycobacterium</taxon>
    </lineage>
</organism>
<dbReference type="PANTHER" id="PTHR31157:SF1">
    <property type="entry name" value="SCP DOMAIN-CONTAINING PROTEIN"/>
    <property type="match status" value="1"/>
</dbReference>
<evidence type="ECO:0000259" key="2">
    <source>
        <dbReference type="Pfam" id="PF00188"/>
    </source>
</evidence>
<accession>A0ABN6BBV5</accession>
<evidence type="ECO:0000313" key="3">
    <source>
        <dbReference type="EMBL" id="BBZ15210.1"/>
    </source>
</evidence>